<feature type="chain" id="PRO_5047071919" evidence="1">
    <location>
        <begin position="27"/>
        <end position="244"/>
    </location>
</feature>
<sequence length="244" mass="25750">MLVSKSHLTACALAVALSSAAGQTGAASASVQISNVWIELIDLDPNDQITPWVQFGYRDVAMNANLNDGGELQEIFWPGSVQLSRPYGEAAAMVGDGIMRSSAQIRDSRLAGGARVSALGSDWRMFELSPNTQLKLTLSVSLQADYGLGESSRAVASIYGYVSAFDQSGTPDQFDDKLQNFSGARTLDYRSTLSTGQAAGHGTIGWAAYSYAQGSAAPVPEPASYAMLLAGLAAIGACRLRRRD</sequence>
<reference evidence="3 4" key="1">
    <citation type="submission" date="2019-10" db="EMBL/GenBank/DDBJ databases">
        <title>Taxonomy of Antarctic Massilia spp.: description of Massilia rubra sp. nov., Massilia aquatica sp. nov., Massilia mucilaginosa sp. nov., Massilia frigida sp. nov. isolated from streams, lakes and regoliths.</title>
        <authorList>
            <person name="Holochova P."/>
            <person name="Sedlacek I."/>
            <person name="Kralova S."/>
            <person name="Maslanova I."/>
            <person name="Busse H.-J."/>
            <person name="Stankova E."/>
            <person name="Vrbovska V."/>
            <person name="Kovarovic V."/>
            <person name="Bartak M."/>
            <person name="Svec P."/>
            <person name="Pantucek R."/>
        </authorList>
    </citation>
    <scope>NUCLEOTIDE SEQUENCE [LARGE SCALE GENOMIC DNA]</scope>
    <source>
        <strain evidence="3 4">CCM 8695</strain>
    </source>
</reference>
<dbReference type="InterPro" id="IPR013424">
    <property type="entry name" value="Ice-binding_C"/>
</dbReference>
<dbReference type="EMBL" id="WHJG01000016">
    <property type="protein sequence ID" value="NHZ80851.1"/>
    <property type="molecule type" value="Genomic_DNA"/>
</dbReference>
<dbReference type="Proteomes" id="UP000621455">
    <property type="component" value="Unassembled WGS sequence"/>
</dbReference>
<gene>
    <name evidence="3" type="ORF">F2P44_16440</name>
</gene>
<feature type="domain" description="Ice-binding protein C-terminal" evidence="2">
    <location>
        <begin position="218"/>
        <end position="242"/>
    </location>
</feature>
<feature type="signal peptide" evidence="1">
    <location>
        <begin position="1"/>
        <end position="26"/>
    </location>
</feature>
<proteinExistence type="predicted"/>
<keyword evidence="4" id="KW-1185">Reference proteome</keyword>
<protein>
    <submittedName>
        <fullName evidence="3">PEP-CTERM sorting domain-containing protein</fullName>
    </submittedName>
</protein>
<evidence type="ECO:0000259" key="2">
    <source>
        <dbReference type="Pfam" id="PF07589"/>
    </source>
</evidence>
<name>A0ABX0N629_9BURK</name>
<dbReference type="NCBIfam" id="TIGR02595">
    <property type="entry name" value="PEP_CTERM"/>
    <property type="match status" value="1"/>
</dbReference>
<dbReference type="Pfam" id="PF07589">
    <property type="entry name" value="PEP-CTERM"/>
    <property type="match status" value="1"/>
</dbReference>
<accession>A0ABX0N629</accession>
<evidence type="ECO:0000313" key="4">
    <source>
        <dbReference type="Proteomes" id="UP000621455"/>
    </source>
</evidence>
<evidence type="ECO:0000313" key="3">
    <source>
        <dbReference type="EMBL" id="NHZ80851.1"/>
    </source>
</evidence>
<organism evidence="3 4">
    <name type="scientific">Massilia frigida</name>
    <dbReference type="NCBI Taxonomy" id="2609281"/>
    <lineage>
        <taxon>Bacteria</taxon>
        <taxon>Pseudomonadati</taxon>
        <taxon>Pseudomonadota</taxon>
        <taxon>Betaproteobacteria</taxon>
        <taxon>Burkholderiales</taxon>
        <taxon>Oxalobacteraceae</taxon>
        <taxon>Telluria group</taxon>
        <taxon>Massilia</taxon>
    </lineage>
</organism>
<evidence type="ECO:0000256" key="1">
    <source>
        <dbReference type="SAM" id="SignalP"/>
    </source>
</evidence>
<dbReference type="RefSeq" id="WP_167088187.1">
    <property type="nucleotide sequence ID" value="NZ_WHJG01000016.1"/>
</dbReference>
<comment type="caution">
    <text evidence="3">The sequence shown here is derived from an EMBL/GenBank/DDBJ whole genome shotgun (WGS) entry which is preliminary data.</text>
</comment>
<keyword evidence="1" id="KW-0732">Signal</keyword>